<dbReference type="KEGG" id="cthr:CTHT_0068870"/>
<dbReference type="eggNOG" id="ENOG502S9DZ">
    <property type="taxonomic scope" value="Eukaryota"/>
</dbReference>
<dbReference type="PANTHER" id="PTHR47284:SF3">
    <property type="entry name" value="FATTY-ACID-BINDING PROTEIN 2"/>
    <property type="match status" value="1"/>
</dbReference>
<dbReference type="STRING" id="759272.G0SH64"/>
<feature type="transmembrane region" description="Helical" evidence="1">
    <location>
        <begin position="62"/>
        <end position="80"/>
    </location>
</feature>
<dbReference type="InterPro" id="IPR016087">
    <property type="entry name" value="Chalcone_isomerase"/>
</dbReference>
<dbReference type="InterPro" id="IPR036298">
    <property type="entry name" value="Chalcone_isomerase_sf"/>
</dbReference>
<dbReference type="PANTHER" id="PTHR47284">
    <property type="entry name" value="FATTY-ACID-BINDING PROTEIN 2"/>
    <property type="match status" value="1"/>
</dbReference>
<sequence length="394" mass="44050">MLRQSIGRRLPGVVKTPSLQPHIARRTFLFRHNKRPPTRAVENLNIYRLAQQSEEYHRQRRIFLWCGTIAGIVSFIYTAWKLKRELDKGIKFDTEKHSASDLLSGANVAGRQVIVHDDQGCELVPTGNNTVPTFPRTITLSDYSSNPSSSSAFPGSPARETEYTLVGMGVRTVTFVNLQVYLVGYYVATTDLAALQSALIKHVNPIATTLIPEERDQLRTQLLDNNEGERIWNDLLARGIPARSAFRIVPVRDTDFHHLRDGFVRAIQARAPSIAGNNVDDEAFGEAVRKFRAAFKRGSVPKRRELLLIRDQQGKLALVYDSGKNERGSSSSRQLLGTVEDERLTRALWLNWLAGKKVASEAARKNIVDGIMGFVERPVGTVEAQVVPVVKAET</sequence>
<dbReference type="HOGENOM" id="CLU_038840_1_0_1"/>
<dbReference type="EMBL" id="GL988047">
    <property type="protein sequence ID" value="EGS17553.1"/>
    <property type="molecule type" value="Genomic_DNA"/>
</dbReference>
<dbReference type="GeneID" id="18260925"/>
<evidence type="ECO:0000259" key="2">
    <source>
        <dbReference type="Pfam" id="PF16035"/>
    </source>
</evidence>
<reference evidence="3 4" key="1">
    <citation type="journal article" date="2011" name="Cell">
        <title>Insight into structure and assembly of the nuclear pore complex by utilizing the genome of a eukaryotic thermophile.</title>
        <authorList>
            <person name="Amlacher S."/>
            <person name="Sarges P."/>
            <person name="Flemming D."/>
            <person name="van Noort V."/>
            <person name="Kunze R."/>
            <person name="Devos D.P."/>
            <person name="Arumugam M."/>
            <person name="Bork P."/>
            <person name="Hurt E."/>
        </authorList>
    </citation>
    <scope>NUCLEOTIDE SEQUENCE [LARGE SCALE GENOMIC DNA]</scope>
    <source>
        <strain evidence="4">DSM 1495 / CBS 144.50 / IMI 039719</strain>
    </source>
</reference>
<dbReference type="SUPFAM" id="SSF54626">
    <property type="entry name" value="Chalcone isomerase"/>
    <property type="match status" value="1"/>
</dbReference>
<dbReference type="InterPro" id="IPR016088">
    <property type="entry name" value="Chalcone_isomerase_3-sand"/>
</dbReference>
<protein>
    <submittedName>
        <fullName evidence="3">Chalcone isomerase-like protein</fullName>
    </submittedName>
</protein>
<dbReference type="Proteomes" id="UP000008066">
    <property type="component" value="Unassembled WGS sequence"/>
</dbReference>
<evidence type="ECO:0000313" key="3">
    <source>
        <dbReference type="EMBL" id="EGS17553.1"/>
    </source>
</evidence>
<gene>
    <name evidence="3" type="ORF">CTHT_0068870</name>
</gene>
<dbReference type="OMA" id="FMHLRDG"/>
<organism evidence="4">
    <name type="scientific">Chaetomium thermophilum (strain DSM 1495 / CBS 144.50 / IMI 039719)</name>
    <name type="common">Thermochaetoides thermophila</name>
    <dbReference type="NCBI Taxonomy" id="759272"/>
    <lineage>
        <taxon>Eukaryota</taxon>
        <taxon>Fungi</taxon>
        <taxon>Dikarya</taxon>
        <taxon>Ascomycota</taxon>
        <taxon>Pezizomycotina</taxon>
        <taxon>Sordariomycetes</taxon>
        <taxon>Sordariomycetidae</taxon>
        <taxon>Sordariales</taxon>
        <taxon>Chaetomiaceae</taxon>
        <taxon>Thermochaetoides</taxon>
    </lineage>
</organism>
<accession>G0SH64</accession>
<dbReference type="Gene3D" id="3.50.70.10">
    <property type="match status" value="1"/>
</dbReference>
<evidence type="ECO:0000256" key="1">
    <source>
        <dbReference type="SAM" id="Phobius"/>
    </source>
</evidence>
<dbReference type="RefSeq" id="XP_006697171.1">
    <property type="nucleotide sequence ID" value="XM_006697108.1"/>
</dbReference>
<dbReference type="Pfam" id="PF16035">
    <property type="entry name" value="Chalcone_2"/>
    <property type="match status" value="1"/>
</dbReference>
<dbReference type="OrthoDB" id="18193at2759"/>
<keyword evidence="4" id="KW-1185">Reference proteome</keyword>
<feature type="domain" description="Chalcone isomerase" evidence="2">
    <location>
        <begin position="161"/>
        <end position="368"/>
    </location>
</feature>
<dbReference type="AlphaFoldDB" id="G0SH64"/>
<dbReference type="GO" id="GO:0016872">
    <property type="term" value="F:intramolecular lyase activity"/>
    <property type="evidence" value="ECO:0007669"/>
    <property type="project" value="InterPro"/>
</dbReference>
<keyword evidence="3" id="KW-0413">Isomerase</keyword>
<keyword evidence="1" id="KW-0812">Transmembrane</keyword>
<name>G0SH64_CHATD</name>
<keyword evidence="1" id="KW-0472">Membrane</keyword>
<keyword evidence="1" id="KW-1133">Transmembrane helix</keyword>
<proteinExistence type="predicted"/>
<evidence type="ECO:0000313" key="4">
    <source>
        <dbReference type="Proteomes" id="UP000008066"/>
    </source>
</evidence>